<proteinExistence type="predicted"/>
<gene>
    <name evidence="2" type="ORF">P171DRAFT_526258</name>
</gene>
<dbReference type="Proteomes" id="UP000799764">
    <property type="component" value="Unassembled WGS sequence"/>
</dbReference>
<dbReference type="EMBL" id="MU001512">
    <property type="protein sequence ID" value="KAF2438617.1"/>
    <property type="molecule type" value="Genomic_DNA"/>
</dbReference>
<dbReference type="AlphaFoldDB" id="A0A9P4P784"/>
<name>A0A9P4P784_9PLEO</name>
<evidence type="ECO:0000313" key="2">
    <source>
        <dbReference type="EMBL" id="KAF2438617.1"/>
    </source>
</evidence>
<organism evidence="2 3">
    <name type="scientific">Karstenula rhodostoma CBS 690.94</name>
    <dbReference type="NCBI Taxonomy" id="1392251"/>
    <lineage>
        <taxon>Eukaryota</taxon>
        <taxon>Fungi</taxon>
        <taxon>Dikarya</taxon>
        <taxon>Ascomycota</taxon>
        <taxon>Pezizomycotina</taxon>
        <taxon>Dothideomycetes</taxon>
        <taxon>Pleosporomycetidae</taxon>
        <taxon>Pleosporales</taxon>
        <taxon>Massarineae</taxon>
        <taxon>Didymosphaeriaceae</taxon>
        <taxon>Karstenula</taxon>
    </lineage>
</organism>
<dbReference type="OrthoDB" id="5384519at2759"/>
<sequence length="488" mass="54565">MFLNETTSKSADWEMVHSLLPEDWMWDIEYHTTHSTDEDDRVCWTCTPSEPEAPKNFPLTISGAPVVIPVEHQWPPGAGVNPPPDPRPSAPIDCTEELRLEVIRDIFLTFEGSIGFYLLINGLLQILVPETFDRNWASSHLPHKFGGLKISYINQIINPTATMSPSKTETTKPQGSQPTQNSSRDSLFRPSRTSAASSSQPLRINDFIEAKAKSSHKKERFAGRIGLKVTKRGDGDTYLIISTHVITEAILAKSHLSGLLGRRDRFEKLDDDWNEHVEIWAGNEKIGTIHQTFDQDAETYPNGFRHDITLIKSNHPSSTNDIVTPVQDLGWLCRFGWHGLRQQSVPIKVLPATDAHHSAKTLKCSTPSQVLVVGEGVFLTQSATKPTRNQDISSWKDFISRAVLYRVYPDLDPPTGYSGLALYTEGVREDGTEGPGVVGFQSFVQRSGHVQNFEMEGGALDKRLRLGRVAFYGAFEVPDEVKTNYQIM</sequence>
<feature type="region of interest" description="Disordered" evidence="1">
    <location>
        <begin position="161"/>
        <end position="200"/>
    </location>
</feature>
<protein>
    <submittedName>
        <fullName evidence="2">Uncharacterized protein</fullName>
    </submittedName>
</protein>
<evidence type="ECO:0000313" key="3">
    <source>
        <dbReference type="Proteomes" id="UP000799764"/>
    </source>
</evidence>
<comment type="caution">
    <text evidence="2">The sequence shown here is derived from an EMBL/GenBank/DDBJ whole genome shotgun (WGS) entry which is preliminary data.</text>
</comment>
<reference evidence="2" key="1">
    <citation type="journal article" date="2020" name="Stud. Mycol.">
        <title>101 Dothideomycetes genomes: a test case for predicting lifestyles and emergence of pathogens.</title>
        <authorList>
            <person name="Haridas S."/>
            <person name="Albert R."/>
            <person name="Binder M."/>
            <person name="Bloem J."/>
            <person name="Labutti K."/>
            <person name="Salamov A."/>
            <person name="Andreopoulos B."/>
            <person name="Baker S."/>
            <person name="Barry K."/>
            <person name="Bills G."/>
            <person name="Bluhm B."/>
            <person name="Cannon C."/>
            <person name="Castanera R."/>
            <person name="Culley D."/>
            <person name="Daum C."/>
            <person name="Ezra D."/>
            <person name="Gonzalez J."/>
            <person name="Henrissat B."/>
            <person name="Kuo A."/>
            <person name="Liang C."/>
            <person name="Lipzen A."/>
            <person name="Lutzoni F."/>
            <person name="Magnuson J."/>
            <person name="Mondo S."/>
            <person name="Nolan M."/>
            <person name="Ohm R."/>
            <person name="Pangilinan J."/>
            <person name="Park H.-J."/>
            <person name="Ramirez L."/>
            <person name="Alfaro M."/>
            <person name="Sun H."/>
            <person name="Tritt A."/>
            <person name="Yoshinaga Y."/>
            <person name="Zwiers L.-H."/>
            <person name="Turgeon B."/>
            <person name="Goodwin S."/>
            <person name="Spatafora J."/>
            <person name="Crous P."/>
            <person name="Grigoriev I."/>
        </authorList>
    </citation>
    <scope>NUCLEOTIDE SEQUENCE</scope>
    <source>
        <strain evidence="2">CBS 690.94</strain>
    </source>
</reference>
<accession>A0A9P4P784</accession>
<keyword evidence="3" id="KW-1185">Reference proteome</keyword>
<evidence type="ECO:0000256" key="1">
    <source>
        <dbReference type="SAM" id="MobiDB-lite"/>
    </source>
</evidence>